<dbReference type="SUPFAM" id="SSF57701">
    <property type="entry name" value="Zn2/Cys6 DNA-binding domain"/>
    <property type="match status" value="1"/>
</dbReference>
<dbReference type="Pfam" id="PF00172">
    <property type="entry name" value="Zn_clus"/>
    <property type="match status" value="1"/>
</dbReference>
<name>A0A9N9L1A4_9HELO</name>
<dbReference type="GO" id="GO:0000981">
    <property type="term" value="F:DNA-binding transcription factor activity, RNA polymerase II-specific"/>
    <property type="evidence" value="ECO:0007669"/>
    <property type="project" value="InterPro"/>
</dbReference>
<evidence type="ECO:0000313" key="10">
    <source>
        <dbReference type="Proteomes" id="UP000696280"/>
    </source>
</evidence>
<feature type="compositionally biased region" description="Gly residues" evidence="7">
    <location>
        <begin position="87"/>
        <end position="96"/>
    </location>
</feature>
<dbReference type="GO" id="GO:0008270">
    <property type="term" value="F:zinc ion binding"/>
    <property type="evidence" value="ECO:0007669"/>
    <property type="project" value="InterPro"/>
</dbReference>
<evidence type="ECO:0000313" key="9">
    <source>
        <dbReference type="EMBL" id="CAG8955875.1"/>
    </source>
</evidence>
<keyword evidence="5" id="KW-0804">Transcription</keyword>
<sequence length="400" mass="44203">MSGKMGDRTDPPSDTKVRKTRASKPKVKTGCQTCKIRRVKCDETKPSCLRCVKFGHQCDGYVSKHTTKPSQGSPTGASRMLVPKGPGSSGSIGEGNGIGIGIGLTCGTSQHSTSSTPSTSPYSPVDTNMSSPTFTSSNTIHRPSMPKLYPAPMRSPNSIPSYDTIHTELQRQNYYQSQNYTRSILHETKEYDQRAFENFCTATLPPSSSSCAVSRHAWTSTVSRACNESEEILRAVVVLGGFEVDSPAGRSGEWTGVGTLRHFKAWQGYMKPSSKDFYHGRGLSVGGERELGIGERKMLSEGERNDCLPSWREQEEEETGSLGQDVVIGLRCLRKWAYHQQMHYGVEGQIPRDRQLMGDLAKSLELRAGLYALQVSSDAREREHSRDRESMERSADEMEV</sequence>
<gene>
    <name evidence="9" type="ORF">HYFRA_00008725</name>
</gene>
<dbReference type="PANTHER" id="PTHR36206">
    <property type="entry name" value="ASPERCRYPTIN BIOSYNTHESIS CLUSTER-SPECIFIC TRANSCRIPTION REGULATOR ATNN-RELATED"/>
    <property type="match status" value="1"/>
</dbReference>
<dbReference type="CDD" id="cd00067">
    <property type="entry name" value="GAL4"/>
    <property type="match status" value="1"/>
</dbReference>
<evidence type="ECO:0000259" key="8">
    <source>
        <dbReference type="PROSITE" id="PS50048"/>
    </source>
</evidence>
<feature type="region of interest" description="Disordered" evidence="7">
    <location>
        <begin position="1"/>
        <end position="24"/>
    </location>
</feature>
<accession>A0A9N9L1A4</accession>
<dbReference type="OrthoDB" id="3598904at2759"/>
<evidence type="ECO:0000256" key="3">
    <source>
        <dbReference type="ARBA" id="ARBA00023015"/>
    </source>
</evidence>
<keyword evidence="1" id="KW-0479">Metal-binding</keyword>
<evidence type="ECO:0000256" key="1">
    <source>
        <dbReference type="ARBA" id="ARBA00022723"/>
    </source>
</evidence>
<comment type="caution">
    <text evidence="9">The sequence shown here is derived from an EMBL/GenBank/DDBJ whole genome shotgun (WGS) entry which is preliminary data.</text>
</comment>
<dbReference type="PANTHER" id="PTHR36206:SF4">
    <property type="entry name" value="HYPOTHETICAL CONSERVED PROTEIN (EUROFUNG)-RELATED"/>
    <property type="match status" value="1"/>
</dbReference>
<evidence type="ECO:0000256" key="2">
    <source>
        <dbReference type="ARBA" id="ARBA00022833"/>
    </source>
</evidence>
<evidence type="ECO:0000256" key="4">
    <source>
        <dbReference type="ARBA" id="ARBA00023125"/>
    </source>
</evidence>
<keyword evidence="3" id="KW-0805">Transcription regulation</keyword>
<feature type="region of interest" description="Disordered" evidence="7">
    <location>
        <begin position="377"/>
        <end position="400"/>
    </location>
</feature>
<feature type="compositionally biased region" description="Basic and acidic residues" evidence="7">
    <location>
        <begin position="378"/>
        <end position="400"/>
    </location>
</feature>
<dbReference type="Proteomes" id="UP000696280">
    <property type="component" value="Unassembled WGS sequence"/>
</dbReference>
<proteinExistence type="predicted"/>
<dbReference type="InterPro" id="IPR036864">
    <property type="entry name" value="Zn2-C6_fun-type_DNA-bd_sf"/>
</dbReference>
<dbReference type="EMBL" id="CAJVRL010000067">
    <property type="protein sequence ID" value="CAG8955875.1"/>
    <property type="molecule type" value="Genomic_DNA"/>
</dbReference>
<feature type="compositionally biased region" description="Low complexity" evidence="7">
    <location>
        <begin position="112"/>
        <end position="124"/>
    </location>
</feature>
<dbReference type="Gene3D" id="4.10.240.10">
    <property type="entry name" value="Zn(2)-C6 fungal-type DNA-binding domain"/>
    <property type="match status" value="1"/>
</dbReference>
<keyword evidence="2" id="KW-0862">Zinc</keyword>
<feature type="compositionally biased region" description="Basic and acidic residues" evidence="7">
    <location>
        <begin position="1"/>
        <end position="17"/>
    </location>
</feature>
<dbReference type="PROSITE" id="PS50048">
    <property type="entry name" value="ZN2_CY6_FUNGAL_2"/>
    <property type="match status" value="1"/>
</dbReference>
<dbReference type="AlphaFoldDB" id="A0A9N9L1A4"/>
<feature type="region of interest" description="Disordered" evidence="7">
    <location>
        <begin position="108"/>
        <end position="155"/>
    </location>
</feature>
<protein>
    <recommendedName>
        <fullName evidence="8">Zn(2)-C6 fungal-type domain-containing protein</fullName>
    </recommendedName>
</protein>
<dbReference type="SMART" id="SM00066">
    <property type="entry name" value="GAL4"/>
    <property type="match status" value="1"/>
</dbReference>
<feature type="region of interest" description="Disordered" evidence="7">
    <location>
        <begin position="62"/>
        <end position="96"/>
    </location>
</feature>
<evidence type="ECO:0000256" key="7">
    <source>
        <dbReference type="SAM" id="MobiDB-lite"/>
    </source>
</evidence>
<dbReference type="GO" id="GO:0003677">
    <property type="term" value="F:DNA binding"/>
    <property type="evidence" value="ECO:0007669"/>
    <property type="project" value="UniProtKB-KW"/>
</dbReference>
<evidence type="ECO:0000256" key="5">
    <source>
        <dbReference type="ARBA" id="ARBA00023163"/>
    </source>
</evidence>
<keyword evidence="6" id="KW-0539">Nucleus</keyword>
<keyword evidence="4" id="KW-0238">DNA-binding</keyword>
<organism evidence="9 10">
    <name type="scientific">Hymenoscyphus fraxineus</name>
    <dbReference type="NCBI Taxonomy" id="746836"/>
    <lineage>
        <taxon>Eukaryota</taxon>
        <taxon>Fungi</taxon>
        <taxon>Dikarya</taxon>
        <taxon>Ascomycota</taxon>
        <taxon>Pezizomycotina</taxon>
        <taxon>Leotiomycetes</taxon>
        <taxon>Helotiales</taxon>
        <taxon>Helotiaceae</taxon>
        <taxon>Hymenoscyphus</taxon>
    </lineage>
</organism>
<dbReference type="PROSITE" id="PS00463">
    <property type="entry name" value="ZN2_CY6_FUNGAL_1"/>
    <property type="match status" value="1"/>
</dbReference>
<keyword evidence="10" id="KW-1185">Reference proteome</keyword>
<feature type="compositionally biased region" description="Polar residues" evidence="7">
    <location>
        <begin position="125"/>
        <end position="141"/>
    </location>
</feature>
<dbReference type="InterPro" id="IPR052360">
    <property type="entry name" value="Transcr_Regulatory_Proteins"/>
</dbReference>
<feature type="domain" description="Zn(2)-C6 fungal-type" evidence="8">
    <location>
        <begin position="30"/>
        <end position="58"/>
    </location>
</feature>
<dbReference type="InterPro" id="IPR001138">
    <property type="entry name" value="Zn2Cys6_DnaBD"/>
</dbReference>
<evidence type="ECO:0000256" key="6">
    <source>
        <dbReference type="ARBA" id="ARBA00023242"/>
    </source>
</evidence>
<reference evidence="9" key="1">
    <citation type="submission" date="2021-07" db="EMBL/GenBank/DDBJ databases">
        <authorList>
            <person name="Durling M."/>
        </authorList>
    </citation>
    <scope>NUCLEOTIDE SEQUENCE</scope>
</reference>